<dbReference type="InterPro" id="IPR021309">
    <property type="entry name" value="YgaP-like_TM"/>
</dbReference>
<name>J5EKB3_9MYCO</name>
<dbReference type="Gene3D" id="3.40.250.10">
    <property type="entry name" value="Rhodanese-like domain"/>
    <property type="match status" value="1"/>
</dbReference>
<dbReference type="Proteomes" id="UP000006455">
    <property type="component" value="Unassembled WGS sequence"/>
</dbReference>
<dbReference type="PROSITE" id="PS50206">
    <property type="entry name" value="RHODANESE_3"/>
    <property type="match status" value="1"/>
</dbReference>
<evidence type="ECO:0000313" key="2">
    <source>
        <dbReference type="EMBL" id="EJO89704.1"/>
    </source>
</evidence>
<evidence type="ECO:0000259" key="1">
    <source>
        <dbReference type="PROSITE" id="PS50206"/>
    </source>
</evidence>
<dbReference type="OrthoDB" id="9800872at2"/>
<dbReference type="Pfam" id="PF00581">
    <property type="entry name" value="Rhodanese"/>
    <property type="match status" value="1"/>
</dbReference>
<feature type="domain" description="Rhodanese" evidence="1">
    <location>
        <begin position="20"/>
        <end position="112"/>
    </location>
</feature>
<dbReference type="PANTHER" id="PTHR44086:SF10">
    <property type="entry name" value="THIOSULFATE SULFURTRANSFERASE_RHODANESE-LIKE DOMAIN-CONTAINING PROTEIN 3"/>
    <property type="match status" value="1"/>
</dbReference>
<dbReference type="eggNOG" id="COG0607">
    <property type="taxonomic scope" value="Bacteria"/>
</dbReference>
<dbReference type="GO" id="GO:0004792">
    <property type="term" value="F:thiosulfate-cyanide sulfurtransferase activity"/>
    <property type="evidence" value="ECO:0007669"/>
    <property type="project" value="TreeGrafter"/>
</dbReference>
<gene>
    <name evidence="2" type="ORF">MCOL_V205925</name>
</gene>
<comment type="caution">
    <text evidence="2">The sequence shown here is derived from an EMBL/GenBank/DDBJ whole genome shotgun (WGS) entry which is preliminary data.</text>
</comment>
<dbReference type="CDD" id="cd00158">
    <property type="entry name" value="RHOD"/>
    <property type="match status" value="1"/>
</dbReference>
<keyword evidence="2" id="KW-0808">Transferase</keyword>
<protein>
    <submittedName>
        <fullName evidence="2">Rhodanese-related sulfurtransferase</fullName>
    </submittedName>
</protein>
<evidence type="ECO:0000313" key="3">
    <source>
        <dbReference type="Proteomes" id="UP000006455"/>
    </source>
</evidence>
<sequence>MTAPSADVITSPELRALLDSTKAPRVVDVRTPAEFEAAHIAGSYNVPIDVVDQHGPEVARRLDRDHDIVLVCRSGRRSTNAQTLLRKAGLTGGRVLENGITDWEGRGFAVERGAQRWELERQVRLVAGSVVLSSVLGSVVVPRLKWLGAAIGAGLTYAAISNTCAMATALSKLPYNRDATSDTATVLSRLDGH</sequence>
<dbReference type="RefSeq" id="WP_007770336.1">
    <property type="nucleotide sequence ID" value="NZ_AFVW02000002.1"/>
</dbReference>
<dbReference type="InterPro" id="IPR036873">
    <property type="entry name" value="Rhodanese-like_dom_sf"/>
</dbReference>
<dbReference type="Pfam" id="PF11127">
    <property type="entry name" value="YgaP-like_TM"/>
    <property type="match status" value="1"/>
</dbReference>
<dbReference type="GeneID" id="31526591"/>
<dbReference type="PANTHER" id="PTHR44086">
    <property type="entry name" value="THIOSULFATE SULFURTRANSFERASE RDL2, MITOCHONDRIAL-RELATED"/>
    <property type="match status" value="1"/>
</dbReference>
<dbReference type="STRING" id="1041522.GCA_002105755_01892"/>
<accession>J5EKB3</accession>
<dbReference type="SMART" id="SM00450">
    <property type="entry name" value="RHOD"/>
    <property type="match status" value="1"/>
</dbReference>
<dbReference type="SUPFAM" id="SSF52821">
    <property type="entry name" value="Rhodanese/Cell cycle control phosphatase"/>
    <property type="match status" value="1"/>
</dbReference>
<dbReference type="Gene3D" id="6.10.140.1340">
    <property type="match status" value="1"/>
</dbReference>
<dbReference type="EMBL" id="AFVW02000002">
    <property type="protein sequence ID" value="EJO89704.1"/>
    <property type="molecule type" value="Genomic_DNA"/>
</dbReference>
<organism evidence="2 3">
    <name type="scientific">Mycobacterium colombiense CECT 3035</name>
    <dbReference type="NCBI Taxonomy" id="1041522"/>
    <lineage>
        <taxon>Bacteria</taxon>
        <taxon>Bacillati</taxon>
        <taxon>Actinomycetota</taxon>
        <taxon>Actinomycetes</taxon>
        <taxon>Mycobacteriales</taxon>
        <taxon>Mycobacteriaceae</taxon>
        <taxon>Mycobacterium</taxon>
        <taxon>Mycobacterium avium complex (MAC)</taxon>
    </lineage>
</organism>
<proteinExistence type="predicted"/>
<dbReference type="InterPro" id="IPR001763">
    <property type="entry name" value="Rhodanese-like_dom"/>
</dbReference>
<dbReference type="AlphaFoldDB" id="J5EKB3"/>
<reference evidence="2 3" key="1">
    <citation type="journal article" date="2011" name="J. Bacteriol.">
        <title>Genome sequence of the Mycobacterium colombiense type strain, CECT 3035.</title>
        <authorList>
            <person name="Gonzalez-Perez M."/>
            <person name="Murcia M.I."/>
            <person name="Landsman D."/>
            <person name="Jordan I.K."/>
            <person name="Marino-Ramirez L."/>
        </authorList>
    </citation>
    <scope>NUCLEOTIDE SEQUENCE [LARGE SCALE GENOMIC DNA]</scope>
    <source>
        <strain evidence="2 3">CECT 3035</strain>
    </source>
</reference>